<dbReference type="PROSITE" id="PS51645">
    <property type="entry name" value="PHR_CRY_ALPHA_BETA"/>
    <property type="match status" value="1"/>
</dbReference>
<evidence type="ECO:0000256" key="1">
    <source>
        <dbReference type="SAM" id="MobiDB-lite"/>
    </source>
</evidence>
<dbReference type="PRINTS" id="PR00111">
    <property type="entry name" value="ABHYDROLASE"/>
</dbReference>
<accession>A0A7S3UFW6</accession>
<dbReference type="SUPFAM" id="SSF52425">
    <property type="entry name" value="Cryptochrome/photolyase, N-terminal domain"/>
    <property type="match status" value="1"/>
</dbReference>
<reference evidence="3" key="1">
    <citation type="submission" date="2021-01" db="EMBL/GenBank/DDBJ databases">
        <authorList>
            <person name="Corre E."/>
            <person name="Pelletier E."/>
            <person name="Niang G."/>
            <person name="Scheremetjew M."/>
            <person name="Finn R."/>
            <person name="Kale V."/>
            <person name="Holt S."/>
            <person name="Cochrane G."/>
            <person name="Meng A."/>
            <person name="Brown T."/>
            <person name="Cohen L."/>
        </authorList>
    </citation>
    <scope>NUCLEOTIDE SEQUENCE</scope>
    <source>
        <strain evidence="3">CCMP1897</strain>
    </source>
</reference>
<dbReference type="Gene3D" id="3.40.50.1820">
    <property type="entry name" value="alpha/beta hydrolase"/>
    <property type="match status" value="1"/>
</dbReference>
<dbReference type="Pfam" id="PF12697">
    <property type="entry name" value="Abhydrolase_6"/>
    <property type="match status" value="1"/>
</dbReference>
<dbReference type="AlphaFoldDB" id="A0A7S3UFW6"/>
<dbReference type="Gene3D" id="3.40.50.620">
    <property type="entry name" value="HUPs"/>
    <property type="match status" value="1"/>
</dbReference>
<organism evidence="3">
    <name type="scientific">Picocystis salinarum</name>
    <dbReference type="NCBI Taxonomy" id="88271"/>
    <lineage>
        <taxon>Eukaryota</taxon>
        <taxon>Viridiplantae</taxon>
        <taxon>Chlorophyta</taxon>
        <taxon>Picocystophyceae</taxon>
        <taxon>Picocystales</taxon>
        <taxon>Picocystaceae</taxon>
        <taxon>Picocystis</taxon>
    </lineage>
</organism>
<dbReference type="SUPFAM" id="SSF53474">
    <property type="entry name" value="alpha/beta-Hydrolases"/>
    <property type="match status" value="1"/>
</dbReference>
<dbReference type="InterPro" id="IPR006050">
    <property type="entry name" value="DNA_photolyase_N"/>
</dbReference>
<evidence type="ECO:0000313" key="3">
    <source>
        <dbReference type="EMBL" id="CAE0613533.1"/>
    </source>
</evidence>
<sequence length="745" mass="81981">MAMATWSAMGARQVRPKRDSVPCLRAEERALVWFTRDLRTDDHAGLVAAARARCKTAALLVIDPTRQRSASAASAVAAAKELRHRLDELGVQLIVRVGKVEEEVLHVAEAVQASVVLVQDDAEASWKSAAHAVREKDVRLVTWKSRLRDTPSSSWATPMEGAAQGALVAAEKRLEDQGLGMETYRAFEEGRPEQAARAAATAMRGGTDRGADLQRAMVELKRGTAEEGENFRRTKRSQANWTRPPLSAPENIVAMDLKASEIEIGDIPNTEALRQAIVEAIVVHPCLQSLYEERAAEVSDDEAARVAATSKATKALQAYLERDDSERGDASLEEWRSELLRAAEKWESERRGSTLSTAFADAFELGTLTPRMMRTIAKRVLRKSGGGRLGDSSQWTAIARAELDASPARTVALAAESHDFHLWLAQEDERREERAPGATSKWWRWKGRLCHYNVAGVTDANSTQGNGGGMNENAESLSVVLVHGFGASADHFRRNFRELADAGYRVYALTMPGFGRSEKPPDFAYSQRLWVDSLKDFLLEVVKEPAVIAGNSIGGYISAQLAAECPEAITGLVLINTAGKIGGEVEPSTTKPAPKDLVVVPSSLTLLWYLERNIEKTLKRCYPQRPDNADAWLAEEIYRAACDPGSLRVFSSAFYLPPPVPLNVLVRDRYAGPTLVLQGVNDPLNDAKDRAAQLEKLCHNVEVKRLEAGHCPHDEVPEEVNSALIEWMHRISQIKRTPVELQDAV</sequence>
<protein>
    <recommendedName>
        <fullName evidence="2">Photolyase/cryptochrome alpha/beta domain-containing protein</fullName>
    </recommendedName>
</protein>
<feature type="domain" description="Photolyase/cryptochrome alpha/beta" evidence="2">
    <location>
        <begin position="28"/>
        <end position="151"/>
    </location>
</feature>
<dbReference type="InterPro" id="IPR000073">
    <property type="entry name" value="AB_hydrolase_1"/>
</dbReference>
<dbReference type="InterPro" id="IPR036155">
    <property type="entry name" value="Crypto/Photolyase_N_sf"/>
</dbReference>
<dbReference type="Pfam" id="PF00875">
    <property type="entry name" value="DNA_photolyase"/>
    <property type="match status" value="1"/>
</dbReference>
<name>A0A7S3UFW6_9CHLO</name>
<gene>
    <name evidence="3" type="ORF">PSAL00342_LOCUS7432</name>
</gene>
<feature type="region of interest" description="Disordered" evidence="1">
    <location>
        <begin position="225"/>
        <end position="245"/>
    </location>
</feature>
<dbReference type="InterPro" id="IPR029058">
    <property type="entry name" value="AB_hydrolase_fold"/>
</dbReference>
<dbReference type="PANTHER" id="PTHR47832:SF1">
    <property type="entry name" value="DNA PHOTOLYASE"/>
    <property type="match status" value="1"/>
</dbReference>
<dbReference type="EMBL" id="HBIS01009034">
    <property type="protein sequence ID" value="CAE0613533.1"/>
    <property type="molecule type" value="Transcribed_RNA"/>
</dbReference>
<dbReference type="PANTHER" id="PTHR47832">
    <property type="entry name" value="DNA PHOTOLYASE"/>
    <property type="match status" value="1"/>
</dbReference>
<dbReference type="InterPro" id="IPR014729">
    <property type="entry name" value="Rossmann-like_a/b/a_fold"/>
</dbReference>
<proteinExistence type="predicted"/>
<evidence type="ECO:0000259" key="2">
    <source>
        <dbReference type="PROSITE" id="PS51645"/>
    </source>
</evidence>